<proteinExistence type="predicted"/>
<evidence type="ECO:0000313" key="2">
    <source>
        <dbReference type="Proteomes" id="UP000067598"/>
    </source>
</evidence>
<dbReference type="PROSITE" id="PS50995">
    <property type="entry name" value="HTH_MARR_2"/>
    <property type="match status" value="1"/>
</dbReference>
<organism evidence="1 2">
    <name type="scientific">Lactobacillus crispatus</name>
    <dbReference type="NCBI Taxonomy" id="47770"/>
    <lineage>
        <taxon>Bacteria</taxon>
        <taxon>Bacillati</taxon>
        <taxon>Bacillota</taxon>
        <taxon>Bacilli</taxon>
        <taxon>Lactobacillales</taxon>
        <taxon>Lactobacillaceae</taxon>
        <taxon>Lactobacillus</taxon>
    </lineage>
</organism>
<dbReference type="Gene3D" id="1.10.10.10">
    <property type="entry name" value="Winged helix-like DNA-binding domain superfamily/Winged helix DNA-binding domain"/>
    <property type="match status" value="1"/>
</dbReference>
<name>A0A109DCB7_9LACO</name>
<accession>A0A109DCB7</accession>
<dbReference type="RefSeq" id="WP_060462612.1">
    <property type="nucleotide sequence ID" value="NZ_AP025162.1"/>
</dbReference>
<dbReference type="Proteomes" id="UP000067598">
    <property type="component" value="Unassembled WGS sequence"/>
</dbReference>
<dbReference type="InterPro" id="IPR000835">
    <property type="entry name" value="HTH_MarR-typ"/>
</dbReference>
<evidence type="ECO:0000313" key="1">
    <source>
        <dbReference type="EMBL" id="KWU02803.1"/>
    </source>
</evidence>
<dbReference type="Pfam" id="PF12802">
    <property type="entry name" value="MarR_2"/>
    <property type="match status" value="1"/>
</dbReference>
<protein>
    <submittedName>
        <fullName evidence="1">Uncharacterized protein</fullName>
    </submittedName>
</protein>
<comment type="caution">
    <text evidence="1">The sequence shown here is derived from an EMBL/GenBank/DDBJ whole genome shotgun (WGS) entry which is preliminary data.</text>
</comment>
<reference evidence="1 2" key="1">
    <citation type="journal article" date="2016" name="Microbiology (Mosc.)">
        <title>Comparison of Lactobacillus crispatus isolates from Lactobacillus-dominated vaginal microbiomes with isolates from microbiomes containing bacterial vaginosis-associated bacteria.</title>
        <authorList>
            <person name="Abdelmaksoud A.A."/>
            <person name="Koparde V.N."/>
            <person name="Sheth N.U."/>
            <person name="Serrano M.G."/>
            <person name="Glascock A.L."/>
            <person name="Fettweis J.M."/>
            <person name="Strauss Iii J.F."/>
            <person name="Buck G.A."/>
            <person name="Jefferson K.K."/>
        </authorList>
    </citation>
    <scope>NUCLEOTIDE SEQUENCE [LARGE SCALE GENOMIC DNA]</scope>
    <source>
        <strain evidence="1 2">VMC3</strain>
    </source>
</reference>
<gene>
    <name evidence="1" type="ORF">AEL95_10650</name>
</gene>
<sequence length="150" mass="17688">MEISDTEKLNLTIIHGSRAYDQWSQDHELSDYLVVIMYELLIREKLTQKELVNLSDLPKQSINKGIKILRENGYLTMTVDPSDKRARFCQLTQTGQKYARDKLHSLFELEEKTAQVLGSEKMKLLIKLAEEWGDTFWQLLNEERRKDEKL</sequence>
<dbReference type="EMBL" id="LJGP01000067">
    <property type="protein sequence ID" value="KWU02803.1"/>
    <property type="molecule type" value="Genomic_DNA"/>
</dbReference>
<dbReference type="PATRIC" id="fig|47770.28.peg.1819"/>
<dbReference type="InterPro" id="IPR036390">
    <property type="entry name" value="WH_DNA-bd_sf"/>
</dbReference>
<dbReference type="AlphaFoldDB" id="A0A109DCB7"/>
<dbReference type="SUPFAM" id="SSF46785">
    <property type="entry name" value="Winged helix' DNA-binding domain"/>
    <property type="match status" value="1"/>
</dbReference>
<dbReference type="GO" id="GO:0003700">
    <property type="term" value="F:DNA-binding transcription factor activity"/>
    <property type="evidence" value="ECO:0007669"/>
    <property type="project" value="InterPro"/>
</dbReference>
<dbReference type="SMART" id="SM00347">
    <property type="entry name" value="HTH_MARR"/>
    <property type="match status" value="1"/>
</dbReference>
<dbReference type="InterPro" id="IPR036388">
    <property type="entry name" value="WH-like_DNA-bd_sf"/>
</dbReference>